<evidence type="ECO:0000256" key="1">
    <source>
        <dbReference type="ARBA" id="ARBA00004651"/>
    </source>
</evidence>
<name>A9KJ69_LACP7</name>
<dbReference type="HOGENOM" id="CLU_021993_2_0_9"/>
<feature type="transmembrane region" description="Helical" evidence="7">
    <location>
        <begin position="210"/>
        <end position="234"/>
    </location>
</feature>
<feature type="transmembrane region" description="Helical" evidence="7">
    <location>
        <begin position="158"/>
        <end position="179"/>
    </location>
</feature>
<feature type="transmembrane region" description="Helical" evidence="7">
    <location>
        <begin position="360"/>
        <end position="377"/>
    </location>
</feature>
<feature type="transmembrane region" description="Helical" evidence="7">
    <location>
        <begin position="246"/>
        <end position="266"/>
    </location>
</feature>
<dbReference type="OrthoDB" id="9795150at2"/>
<dbReference type="KEGG" id="cpy:Cphy_2115"/>
<evidence type="ECO:0000313" key="9">
    <source>
        <dbReference type="EMBL" id="ABX42481.1"/>
    </source>
</evidence>
<feature type="transmembrane region" description="Helical" evidence="7">
    <location>
        <begin position="298"/>
        <end position="316"/>
    </location>
</feature>
<feature type="transmembrane region" description="Helical" evidence="7">
    <location>
        <begin position="131"/>
        <end position="152"/>
    </location>
</feature>
<proteinExistence type="inferred from homology"/>
<keyword evidence="10" id="KW-1185">Reference proteome</keyword>
<evidence type="ECO:0000259" key="8">
    <source>
        <dbReference type="PROSITE" id="PS50850"/>
    </source>
</evidence>
<feature type="transmembrane region" description="Helical" evidence="7">
    <location>
        <begin position="100"/>
        <end position="119"/>
    </location>
</feature>
<dbReference type="AlphaFoldDB" id="A9KJ69"/>
<dbReference type="InterPro" id="IPR036259">
    <property type="entry name" value="MFS_trans_sf"/>
</dbReference>
<dbReference type="Pfam" id="PF07690">
    <property type="entry name" value="MFS_1"/>
    <property type="match status" value="1"/>
</dbReference>
<evidence type="ECO:0000313" key="10">
    <source>
        <dbReference type="Proteomes" id="UP000000370"/>
    </source>
</evidence>
<dbReference type="GO" id="GO:0022857">
    <property type="term" value="F:transmembrane transporter activity"/>
    <property type="evidence" value="ECO:0007669"/>
    <property type="project" value="InterPro"/>
</dbReference>
<accession>A9KJ69</accession>
<evidence type="ECO:0000256" key="3">
    <source>
        <dbReference type="ARBA" id="ARBA00022448"/>
    </source>
</evidence>
<feature type="transmembrane region" description="Helical" evidence="7">
    <location>
        <begin position="34"/>
        <end position="58"/>
    </location>
</feature>
<feature type="transmembrane region" description="Helical" evidence="7">
    <location>
        <begin position="70"/>
        <end position="88"/>
    </location>
</feature>
<evidence type="ECO:0000256" key="2">
    <source>
        <dbReference type="ARBA" id="ARBA00008335"/>
    </source>
</evidence>
<dbReference type="STRING" id="357809.Cphy_2115"/>
<dbReference type="RefSeq" id="WP_012200135.1">
    <property type="nucleotide sequence ID" value="NC_010001.1"/>
</dbReference>
<evidence type="ECO:0000256" key="6">
    <source>
        <dbReference type="ARBA" id="ARBA00023136"/>
    </source>
</evidence>
<dbReference type="InterPro" id="IPR051788">
    <property type="entry name" value="MFS_Transporter"/>
</dbReference>
<keyword evidence="3" id="KW-0813">Transport</keyword>
<organism evidence="9 10">
    <name type="scientific">Lachnoclostridium phytofermentans (strain ATCC 700394 / DSM 18823 / ISDg)</name>
    <name type="common">Clostridium phytofermentans</name>
    <dbReference type="NCBI Taxonomy" id="357809"/>
    <lineage>
        <taxon>Bacteria</taxon>
        <taxon>Bacillati</taxon>
        <taxon>Bacillota</taxon>
        <taxon>Clostridia</taxon>
        <taxon>Lachnospirales</taxon>
        <taxon>Lachnospiraceae</taxon>
    </lineage>
</organism>
<dbReference type="EMBL" id="CP000885">
    <property type="protein sequence ID" value="ABX42481.1"/>
    <property type="molecule type" value="Genomic_DNA"/>
</dbReference>
<feature type="domain" description="Major facilitator superfamily (MFS) profile" evidence="8">
    <location>
        <begin position="5"/>
        <end position="381"/>
    </location>
</feature>
<protein>
    <submittedName>
        <fullName evidence="9">Major facilitator superfamily MFS_1</fullName>
    </submittedName>
</protein>
<dbReference type="Gene3D" id="1.20.1250.20">
    <property type="entry name" value="MFS general substrate transporter like domains"/>
    <property type="match status" value="2"/>
</dbReference>
<feature type="transmembrane region" description="Helical" evidence="7">
    <location>
        <begin position="337"/>
        <end position="354"/>
    </location>
</feature>
<comment type="subcellular location">
    <subcellularLocation>
        <location evidence="1">Cell membrane</location>
        <topology evidence="1">Multi-pass membrane protein</topology>
    </subcellularLocation>
</comment>
<dbReference type="PANTHER" id="PTHR23514">
    <property type="entry name" value="BYPASS OF STOP CODON PROTEIN 6"/>
    <property type="match status" value="1"/>
</dbReference>
<gene>
    <name evidence="9" type="ordered locus">Cphy_2115</name>
</gene>
<keyword evidence="6 7" id="KW-0472">Membrane</keyword>
<dbReference type="GO" id="GO:0005886">
    <property type="term" value="C:plasma membrane"/>
    <property type="evidence" value="ECO:0007669"/>
    <property type="project" value="UniProtKB-SubCell"/>
</dbReference>
<evidence type="ECO:0000256" key="7">
    <source>
        <dbReference type="SAM" id="Phobius"/>
    </source>
</evidence>
<comment type="similarity">
    <text evidence="2">Belongs to the major facilitator superfamily.</text>
</comment>
<dbReference type="PROSITE" id="PS50850">
    <property type="entry name" value="MFS"/>
    <property type="match status" value="1"/>
</dbReference>
<dbReference type="eggNOG" id="COG0738">
    <property type="taxonomic scope" value="Bacteria"/>
</dbReference>
<dbReference type="PANTHER" id="PTHR23514:SF3">
    <property type="entry name" value="BYPASS OF STOP CODON PROTEIN 6"/>
    <property type="match status" value="1"/>
</dbReference>
<dbReference type="InterPro" id="IPR020846">
    <property type="entry name" value="MFS_dom"/>
</dbReference>
<evidence type="ECO:0000256" key="5">
    <source>
        <dbReference type="ARBA" id="ARBA00022989"/>
    </source>
</evidence>
<sequence>MISILLVVIYVAFISLGLPDSILGSAWPSMYQDLHVSFSSAGMISMIIAGGTIVSSLVSDRMLRKFSTGIITTVSVAITAVALLGFSFSNSFWQLCLWSIPYGLGAGSVDAALNNFVALHYKSRHMSWLHCFWGVGATLGPYIMGLCLTNGLKWNSGYQTIGVIQIILVIFLFISLPLWKVKHIDKENEVVEAKGLNFRETVKLPGAKPILIAFFSYSALEATAGLWASSFMVLYKGIDAVTAAKWAALFYLGITVGRFLAGFVTGKLGNKKMIRLGQAIAFLGTIMMLLPLGNLGALFGLILIGLGCAPIYPSLLHETPDNFGADKSQSIMGMQMACAYIGTTIMAPLFGVIAEKISISVYPFYLMIFTVLMFVMVERVNKLHGR</sequence>
<reference evidence="10" key="1">
    <citation type="submission" date="2007-11" db="EMBL/GenBank/DDBJ databases">
        <title>Complete genome sequence of Clostridium phytofermentans ISDg.</title>
        <authorList>
            <person name="Leschine S.B."/>
            <person name="Warnick T.A."/>
            <person name="Blanchard J.L."/>
            <person name="Schnell D.J."/>
            <person name="Petit E.L."/>
            <person name="LaTouf W.G."/>
            <person name="Copeland A."/>
            <person name="Lucas S."/>
            <person name="Lapidus A."/>
            <person name="Barry K."/>
            <person name="Glavina del Rio T."/>
            <person name="Dalin E."/>
            <person name="Tice H."/>
            <person name="Pitluck S."/>
            <person name="Kiss H."/>
            <person name="Brettin T."/>
            <person name="Bruce D."/>
            <person name="Detter J.C."/>
            <person name="Han C."/>
            <person name="Kuske C."/>
            <person name="Schmutz J."/>
            <person name="Larimer F."/>
            <person name="Land M."/>
            <person name="Hauser L."/>
            <person name="Kyrpides N."/>
            <person name="Kim E.A."/>
            <person name="Richardson P."/>
        </authorList>
    </citation>
    <scope>NUCLEOTIDE SEQUENCE [LARGE SCALE GENOMIC DNA]</scope>
    <source>
        <strain evidence="10">ATCC 700394 / DSM 18823 / ISDg</strain>
    </source>
</reference>
<keyword evidence="4 7" id="KW-0812">Transmembrane</keyword>
<keyword evidence="5 7" id="KW-1133">Transmembrane helix</keyword>
<dbReference type="InterPro" id="IPR011701">
    <property type="entry name" value="MFS"/>
</dbReference>
<dbReference type="Proteomes" id="UP000000370">
    <property type="component" value="Chromosome"/>
</dbReference>
<evidence type="ECO:0000256" key="4">
    <source>
        <dbReference type="ARBA" id="ARBA00022692"/>
    </source>
</evidence>
<dbReference type="SUPFAM" id="SSF103473">
    <property type="entry name" value="MFS general substrate transporter"/>
    <property type="match status" value="1"/>
</dbReference>